<gene>
    <name evidence="1" type="ORF">BO71DRAFT_231449</name>
</gene>
<dbReference type="OrthoDB" id="4386290at2759"/>
<organism evidence="1 2">
    <name type="scientific">Aspergillus ellipticus CBS 707.79</name>
    <dbReference type="NCBI Taxonomy" id="1448320"/>
    <lineage>
        <taxon>Eukaryota</taxon>
        <taxon>Fungi</taxon>
        <taxon>Dikarya</taxon>
        <taxon>Ascomycota</taxon>
        <taxon>Pezizomycotina</taxon>
        <taxon>Eurotiomycetes</taxon>
        <taxon>Eurotiomycetidae</taxon>
        <taxon>Eurotiales</taxon>
        <taxon>Aspergillaceae</taxon>
        <taxon>Aspergillus</taxon>
        <taxon>Aspergillus subgen. Circumdati</taxon>
    </lineage>
</organism>
<sequence>MDALSSFLKHASWYKDAENLFFCNDPNLEPMLVKVACELPDYLQGYGFQAWKVLGRTKIQATEGFIIPIALISSEPRLLSEESQPLLLPRSPIPFHSEPLITPALYLILALPPA</sequence>
<name>A0A319DA79_9EURO</name>
<reference evidence="1 2" key="1">
    <citation type="submission" date="2018-02" db="EMBL/GenBank/DDBJ databases">
        <title>The genomes of Aspergillus section Nigri reveals drivers in fungal speciation.</title>
        <authorList>
            <consortium name="DOE Joint Genome Institute"/>
            <person name="Vesth T.C."/>
            <person name="Nybo J."/>
            <person name="Theobald S."/>
            <person name="Brandl J."/>
            <person name="Frisvad J.C."/>
            <person name="Nielsen K.F."/>
            <person name="Lyhne E.K."/>
            <person name="Kogle M.E."/>
            <person name="Kuo A."/>
            <person name="Riley R."/>
            <person name="Clum A."/>
            <person name="Nolan M."/>
            <person name="Lipzen A."/>
            <person name="Salamov A."/>
            <person name="Henrissat B."/>
            <person name="Wiebenga A."/>
            <person name="De vries R.P."/>
            <person name="Grigoriev I.V."/>
            <person name="Mortensen U.H."/>
            <person name="Andersen M.R."/>
            <person name="Baker S.E."/>
        </authorList>
    </citation>
    <scope>NUCLEOTIDE SEQUENCE [LARGE SCALE GENOMIC DNA]</scope>
    <source>
        <strain evidence="1 2">CBS 707.79</strain>
    </source>
</reference>
<keyword evidence="2" id="KW-1185">Reference proteome</keyword>
<dbReference type="Proteomes" id="UP000247810">
    <property type="component" value="Unassembled WGS sequence"/>
</dbReference>
<dbReference type="EMBL" id="KZ825874">
    <property type="protein sequence ID" value="PYH94305.1"/>
    <property type="molecule type" value="Genomic_DNA"/>
</dbReference>
<evidence type="ECO:0000313" key="2">
    <source>
        <dbReference type="Proteomes" id="UP000247810"/>
    </source>
</evidence>
<proteinExistence type="predicted"/>
<protein>
    <submittedName>
        <fullName evidence="1">Uncharacterized protein</fullName>
    </submittedName>
</protein>
<accession>A0A319DA79</accession>
<evidence type="ECO:0000313" key="1">
    <source>
        <dbReference type="EMBL" id="PYH94305.1"/>
    </source>
</evidence>
<dbReference type="AlphaFoldDB" id="A0A319DA79"/>
<dbReference type="VEuPathDB" id="FungiDB:BO71DRAFT_231449"/>